<evidence type="ECO:0000256" key="4">
    <source>
        <dbReference type="ARBA" id="ARBA00022833"/>
    </source>
</evidence>
<dbReference type="STRING" id="709015.GCA_000472485_01240"/>
<accession>A0A1X9YQE1</accession>
<reference evidence="8" key="1">
    <citation type="submission" date="2017-05" db="EMBL/GenBank/DDBJ databases">
        <authorList>
            <person name="Ray J."/>
            <person name="Price M."/>
            <person name="Deutschbauer A."/>
        </authorList>
    </citation>
    <scope>NUCLEOTIDE SEQUENCE [LARGE SCALE GENOMIC DNA]</scope>
    <source>
        <strain evidence="8">DSM 19842</strain>
    </source>
</reference>
<keyword evidence="5" id="KW-0143">Chaperone</keyword>
<dbReference type="CDD" id="cd10747">
    <property type="entry name" value="DnaJ_C"/>
    <property type="match status" value="1"/>
</dbReference>
<evidence type="ECO:0000256" key="5">
    <source>
        <dbReference type="ARBA" id="ARBA00023186"/>
    </source>
</evidence>
<dbReference type="Proteomes" id="UP000266292">
    <property type="component" value="Chromosome"/>
</dbReference>
<dbReference type="GO" id="GO:0008270">
    <property type="term" value="F:zinc ion binding"/>
    <property type="evidence" value="ECO:0007669"/>
    <property type="project" value="UniProtKB-KW"/>
</dbReference>
<evidence type="ECO:0000256" key="2">
    <source>
        <dbReference type="ARBA" id="ARBA00022737"/>
    </source>
</evidence>
<dbReference type="PROSITE" id="PS50076">
    <property type="entry name" value="DNAJ_2"/>
    <property type="match status" value="1"/>
</dbReference>
<dbReference type="Gene3D" id="1.10.287.110">
    <property type="entry name" value="DnaJ domain"/>
    <property type="match status" value="1"/>
</dbReference>
<dbReference type="PANTHER" id="PTHR43096">
    <property type="entry name" value="DNAJ HOMOLOG 1, MITOCHONDRIAL-RELATED"/>
    <property type="match status" value="1"/>
</dbReference>
<dbReference type="InterPro" id="IPR008971">
    <property type="entry name" value="HSP40/DnaJ_pept-bd"/>
</dbReference>
<protein>
    <submittedName>
        <fullName evidence="7">Molecular chaperone DnaJ</fullName>
    </submittedName>
</protein>
<dbReference type="FunFam" id="2.60.260.20:FF:000005">
    <property type="entry name" value="Chaperone protein dnaJ 1, mitochondrial"/>
    <property type="match status" value="1"/>
</dbReference>
<dbReference type="SMART" id="SM00271">
    <property type="entry name" value="DnaJ"/>
    <property type="match status" value="1"/>
</dbReference>
<name>A0A1X9YQE1_9BACT</name>
<evidence type="ECO:0000256" key="3">
    <source>
        <dbReference type="ARBA" id="ARBA00022771"/>
    </source>
</evidence>
<dbReference type="GO" id="GO:0005737">
    <property type="term" value="C:cytoplasm"/>
    <property type="evidence" value="ECO:0007669"/>
    <property type="project" value="TreeGrafter"/>
</dbReference>
<dbReference type="PROSITE" id="PS00636">
    <property type="entry name" value="DNAJ_1"/>
    <property type="match status" value="1"/>
</dbReference>
<keyword evidence="1" id="KW-0479">Metal-binding</keyword>
<dbReference type="KEGG" id="pact:CA264_06190"/>
<dbReference type="CDD" id="cd06257">
    <property type="entry name" value="DnaJ"/>
    <property type="match status" value="1"/>
</dbReference>
<dbReference type="EMBL" id="CP021235">
    <property type="protein sequence ID" value="ARS35064.1"/>
    <property type="molecule type" value="Genomic_DNA"/>
</dbReference>
<sequence>MEYKDYYKILGVDKKATQAEIKKAYRSLAKKYHPDKNKGNPEAEEKFKDISEAYEVLGDEEKRKQYEQLGANWRQFQQGGNGRPGGGQYYGRPGGGFQGGFAESDLNDMFGGGGGGFSDFFQQFFGGAAGGGFGGGGQRTGGRAAKGQDYQADMEISLQEAYTGTSRLLNVNNQQLRITTKPGVADGQVLRIKGKGAPAGAGGTAGDLYINVRVHPDPRFERHGDDLTTTLDVDLYTAILGGEAQVNTMSGLLKLKIPTGTQNGKKLRLRGKGMPVYGQPDQHGDLYVNIEVKLPTDLSTEERELLERLRALRQEKAA</sequence>
<dbReference type="OrthoDB" id="9779889at2"/>
<dbReference type="Pfam" id="PF00226">
    <property type="entry name" value="DnaJ"/>
    <property type="match status" value="1"/>
</dbReference>
<dbReference type="GO" id="GO:0042026">
    <property type="term" value="P:protein refolding"/>
    <property type="evidence" value="ECO:0007669"/>
    <property type="project" value="TreeGrafter"/>
</dbReference>
<keyword evidence="2" id="KW-0677">Repeat</keyword>
<evidence type="ECO:0000259" key="6">
    <source>
        <dbReference type="PROSITE" id="PS50076"/>
    </source>
</evidence>
<proteinExistence type="predicted"/>
<dbReference type="GO" id="GO:0051082">
    <property type="term" value="F:unfolded protein binding"/>
    <property type="evidence" value="ECO:0007669"/>
    <property type="project" value="InterPro"/>
</dbReference>
<dbReference type="InterPro" id="IPR002939">
    <property type="entry name" value="DnaJ_C"/>
</dbReference>
<dbReference type="SUPFAM" id="SSF49493">
    <property type="entry name" value="HSP40/DnaJ peptide-binding domain"/>
    <property type="match status" value="2"/>
</dbReference>
<dbReference type="InterPro" id="IPR018253">
    <property type="entry name" value="DnaJ_domain_CS"/>
</dbReference>
<dbReference type="RefSeq" id="WP_025605534.1">
    <property type="nucleotide sequence ID" value="NZ_CP021235.1"/>
</dbReference>
<keyword evidence="3" id="KW-0863">Zinc-finger</keyword>
<dbReference type="PANTHER" id="PTHR43096:SF52">
    <property type="entry name" value="DNAJ HOMOLOG 1, MITOCHONDRIAL-RELATED"/>
    <property type="match status" value="1"/>
</dbReference>
<feature type="domain" description="J" evidence="6">
    <location>
        <begin position="5"/>
        <end position="70"/>
    </location>
</feature>
<dbReference type="Gene3D" id="2.60.260.20">
    <property type="entry name" value="Urease metallochaperone UreE, N-terminal domain"/>
    <property type="match status" value="2"/>
</dbReference>
<evidence type="ECO:0000313" key="8">
    <source>
        <dbReference type="Proteomes" id="UP000266292"/>
    </source>
</evidence>
<gene>
    <name evidence="7" type="ORF">CA264_06190</name>
</gene>
<dbReference type="SUPFAM" id="SSF46565">
    <property type="entry name" value="Chaperone J-domain"/>
    <property type="match status" value="1"/>
</dbReference>
<keyword evidence="8" id="KW-1185">Reference proteome</keyword>
<evidence type="ECO:0000256" key="1">
    <source>
        <dbReference type="ARBA" id="ARBA00022723"/>
    </source>
</evidence>
<organism evidence="7 8">
    <name type="scientific">Pontibacter actiniarum</name>
    <dbReference type="NCBI Taxonomy" id="323450"/>
    <lineage>
        <taxon>Bacteria</taxon>
        <taxon>Pseudomonadati</taxon>
        <taxon>Bacteroidota</taxon>
        <taxon>Cytophagia</taxon>
        <taxon>Cytophagales</taxon>
        <taxon>Hymenobacteraceae</taxon>
        <taxon>Pontibacter</taxon>
    </lineage>
</organism>
<dbReference type="InterPro" id="IPR036869">
    <property type="entry name" value="J_dom_sf"/>
</dbReference>
<dbReference type="AlphaFoldDB" id="A0A1X9YQE1"/>
<evidence type="ECO:0000313" key="7">
    <source>
        <dbReference type="EMBL" id="ARS35064.1"/>
    </source>
</evidence>
<dbReference type="InterPro" id="IPR001623">
    <property type="entry name" value="DnaJ_domain"/>
</dbReference>
<dbReference type="Pfam" id="PF01556">
    <property type="entry name" value="DnaJ_C"/>
    <property type="match status" value="1"/>
</dbReference>
<dbReference type="PRINTS" id="PR00625">
    <property type="entry name" value="JDOMAIN"/>
</dbReference>
<keyword evidence="4" id="KW-0862">Zinc</keyword>